<feature type="chain" id="PRO_5034472909" description="Alginate lyase 2 domain-containing protein" evidence="1">
    <location>
        <begin position="25"/>
        <end position="262"/>
    </location>
</feature>
<reference evidence="3" key="1">
    <citation type="submission" date="2018-12" db="EMBL/GenBank/DDBJ databases">
        <authorList>
            <person name="Syme R.A."/>
            <person name="Farfan-Caceres L."/>
            <person name="Lichtenzveig J."/>
        </authorList>
    </citation>
    <scope>NUCLEOTIDE SEQUENCE</scope>
    <source>
        <strain evidence="3">Al4</strain>
    </source>
</reference>
<proteinExistence type="predicted"/>
<gene>
    <name evidence="3" type="ORF">EKO04_005340</name>
</gene>
<feature type="domain" description="Alginate lyase 2" evidence="2">
    <location>
        <begin position="48"/>
        <end position="261"/>
    </location>
</feature>
<feature type="signal peptide" evidence="1">
    <location>
        <begin position="1"/>
        <end position="24"/>
    </location>
</feature>
<dbReference type="Proteomes" id="UP000651452">
    <property type="component" value="Unassembled WGS sequence"/>
</dbReference>
<dbReference type="InterPro" id="IPR014895">
    <property type="entry name" value="Alginate_lyase_2"/>
</dbReference>
<dbReference type="Gene3D" id="2.60.120.200">
    <property type="match status" value="1"/>
</dbReference>
<keyword evidence="4" id="KW-1185">Reference proteome</keyword>
<evidence type="ECO:0000259" key="2">
    <source>
        <dbReference type="Pfam" id="PF08787"/>
    </source>
</evidence>
<dbReference type="Pfam" id="PF08787">
    <property type="entry name" value="Alginate_lyase2"/>
    <property type="match status" value="1"/>
</dbReference>
<organism evidence="3 4">
    <name type="scientific">Ascochyta lentis</name>
    <dbReference type="NCBI Taxonomy" id="205686"/>
    <lineage>
        <taxon>Eukaryota</taxon>
        <taxon>Fungi</taxon>
        <taxon>Dikarya</taxon>
        <taxon>Ascomycota</taxon>
        <taxon>Pezizomycotina</taxon>
        <taxon>Dothideomycetes</taxon>
        <taxon>Pleosporomycetidae</taxon>
        <taxon>Pleosporales</taxon>
        <taxon>Pleosporineae</taxon>
        <taxon>Didymellaceae</taxon>
        <taxon>Ascochyta</taxon>
    </lineage>
</organism>
<evidence type="ECO:0000313" key="4">
    <source>
        <dbReference type="Proteomes" id="UP000651452"/>
    </source>
</evidence>
<dbReference type="OrthoDB" id="77013at2759"/>
<accession>A0A8H7J1X5</accession>
<keyword evidence="1" id="KW-0732">Signal</keyword>
<evidence type="ECO:0000256" key="1">
    <source>
        <dbReference type="SAM" id="SignalP"/>
    </source>
</evidence>
<dbReference type="EMBL" id="RZGK01000009">
    <property type="protein sequence ID" value="KAF9696720.1"/>
    <property type="molecule type" value="Genomic_DNA"/>
</dbReference>
<reference evidence="3" key="2">
    <citation type="submission" date="2020-09" db="EMBL/GenBank/DDBJ databases">
        <title>Reference genome assembly for Australian Ascochyta lentis isolate Al4.</title>
        <authorList>
            <person name="Lee R.C."/>
            <person name="Farfan-Caceres L.M."/>
            <person name="Debler J.W."/>
            <person name="Williams A.H."/>
            <person name="Henares B.M."/>
        </authorList>
    </citation>
    <scope>NUCLEOTIDE SEQUENCE</scope>
    <source>
        <strain evidence="3">Al4</strain>
    </source>
</reference>
<sequence>MSQQRPNIASITTIILLFATTVLTAPFVPGKIAHTRGDSSSCAPGGHFDLASFNLQLPTGSSGKVDQISSSKLSGCDGWSSSKYFYASASGALVMKVPSRSVCVTTPNSKHCRTELRESSPKSWDPKKSVNSLTAKLSVPKPDDSKYGTVIGQVKIDDSVSKKPLAELFYNQAGKLTIGVSQVPDVSSLKMTEVGRVEVGETFQYELRYEAGKLSVQIDGGEKRIMGTGRLDSPKSYFKVGNYNQGNDPSEVVFYDIQIKHG</sequence>
<dbReference type="AlphaFoldDB" id="A0A8H7J1X5"/>
<evidence type="ECO:0000313" key="3">
    <source>
        <dbReference type="EMBL" id="KAF9696720.1"/>
    </source>
</evidence>
<protein>
    <recommendedName>
        <fullName evidence="2">Alginate lyase 2 domain-containing protein</fullName>
    </recommendedName>
</protein>
<comment type="caution">
    <text evidence="3">The sequence shown here is derived from an EMBL/GenBank/DDBJ whole genome shotgun (WGS) entry which is preliminary data.</text>
</comment>
<dbReference type="SUPFAM" id="SSF49899">
    <property type="entry name" value="Concanavalin A-like lectins/glucanases"/>
    <property type="match status" value="1"/>
</dbReference>
<dbReference type="InterPro" id="IPR013320">
    <property type="entry name" value="ConA-like_dom_sf"/>
</dbReference>
<name>A0A8H7J1X5_9PLEO</name>